<dbReference type="InterPro" id="IPR017185">
    <property type="entry name" value="UCP037373_trxn_reg"/>
</dbReference>
<dbReference type="PIRSF" id="PIRSF037373">
    <property type="entry name" value="UCP037373_trxn_reg"/>
    <property type="match status" value="1"/>
</dbReference>
<comment type="caution">
    <text evidence="1">The sequence shown here is derived from an EMBL/GenBank/DDBJ whole genome shotgun (WGS) entry which is preliminary data.</text>
</comment>
<dbReference type="Proteomes" id="UP001220010">
    <property type="component" value="Unassembled WGS sequence"/>
</dbReference>
<evidence type="ECO:0000313" key="2">
    <source>
        <dbReference type="Proteomes" id="UP001220010"/>
    </source>
</evidence>
<sequence length="133" mass="15017">MREGLAEALGDKCHEFADLLHSLGVQRNVAKLVTYLAVAGESTSRDIERGSGLRQPEVSIAMRTLRLNNWIREREVKSTEGKGRPSKVYALSTPIDEIIKSIEEKRRKKSVEEMESIRRLRDLASTSALVREP</sequence>
<accession>A0ABT5X9U4</accession>
<keyword evidence="2" id="KW-1185">Reference proteome</keyword>
<reference evidence="1 2" key="1">
    <citation type="submission" date="2023-03" db="EMBL/GenBank/DDBJ databases">
        <title>WGS of Methanotrichaceae archaeon Mx.</title>
        <authorList>
            <person name="Sorokin D.Y."/>
            <person name="Merkel A.Y."/>
        </authorList>
    </citation>
    <scope>NUCLEOTIDE SEQUENCE [LARGE SCALE GENOMIC DNA]</scope>
    <source>
        <strain evidence="1 2">Mx</strain>
    </source>
</reference>
<dbReference type="InterPro" id="IPR036388">
    <property type="entry name" value="WH-like_DNA-bd_sf"/>
</dbReference>
<name>A0ABT5X9U4_9EURY</name>
<evidence type="ECO:0000313" key="1">
    <source>
        <dbReference type="EMBL" id="MDF0591484.1"/>
    </source>
</evidence>
<dbReference type="EMBL" id="JARFPK010000043">
    <property type="protein sequence ID" value="MDF0591484.1"/>
    <property type="molecule type" value="Genomic_DNA"/>
</dbReference>
<gene>
    <name evidence="1" type="ORF">P0O15_09965</name>
</gene>
<dbReference type="SUPFAM" id="SSF46785">
    <property type="entry name" value="Winged helix' DNA-binding domain"/>
    <property type="match status" value="1"/>
</dbReference>
<dbReference type="InterPro" id="IPR036390">
    <property type="entry name" value="WH_DNA-bd_sf"/>
</dbReference>
<organism evidence="1 2">
    <name type="scientific">Candidatus Methanocrinis natronophilus</name>
    <dbReference type="NCBI Taxonomy" id="3033396"/>
    <lineage>
        <taxon>Archaea</taxon>
        <taxon>Methanobacteriati</taxon>
        <taxon>Methanobacteriota</taxon>
        <taxon>Stenosarchaea group</taxon>
        <taxon>Methanomicrobia</taxon>
        <taxon>Methanotrichales</taxon>
        <taxon>Methanotrichaceae</taxon>
        <taxon>Methanocrinis</taxon>
    </lineage>
</organism>
<protein>
    <submittedName>
        <fullName evidence="1">ArsR family transcriptional regulator</fullName>
    </submittedName>
</protein>
<dbReference type="RefSeq" id="WP_316967216.1">
    <property type="nucleotide sequence ID" value="NZ_JARFPK010000043.1"/>
</dbReference>
<dbReference type="Gene3D" id="1.10.10.10">
    <property type="entry name" value="Winged helix-like DNA-binding domain superfamily/Winged helix DNA-binding domain"/>
    <property type="match status" value="1"/>
</dbReference>
<proteinExistence type="predicted"/>